<feature type="region of interest" description="Disordered" evidence="1">
    <location>
        <begin position="146"/>
        <end position="196"/>
    </location>
</feature>
<gene>
    <name evidence="2" type="ORF">PITC_091320</name>
</gene>
<dbReference type="OrthoDB" id="4473921at2759"/>
<dbReference type="PhylomeDB" id="A0A0A2L9H5"/>
<sequence>MVRGSRSSSTHSSRSNSPSKSSEKDYALSINLYGRGDADQGDSPAHWGAMLHKRGETDGDLYHVRKNDAFFYEDPVHRRPIESNTSYGRAEIKHLSNTRKETAAQVLNAYGRDKSNLPQGNQNCQDWTVGALDALERERLAPQGTSTYWKENLGKSSPDIGNRLQQDGRSWVPRTTGDLKGRGPADANFGREQVRQPVGRLNLDKFASLSSSSKSRR</sequence>
<dbReference type="OMA" id="NCQDWTV"/>
<dbReference type="Pfam" id="PF20174">
    <property type="entry name" value="DUF6540"/>
    <property type="match status" value="1"/>
</dbReference>
<feature type="compositionally biased region" description="Low complexity" evidence="1">
    <location>
        <begin position="1"/>
        <end position="20"/>
    </location>
</feature>
<proteinExistence type="predicted"/>
<evidence type="ECO:0000313" key="3">
    <source>
        <dbReference type="Proteomes" id="UP000030104"/>
    </source>
</evidence>
<evidence type="ECO:0000256" key="1">
    <source>
        <dbReference type="SAM" id="MobiDB-lite"/>
    </source>
</evidence>
<dbReference type="AlphaFoldDB" id="A0A0A2L9H5"/>
<dbReference type="Proteomes" id="UP000030104">
    <property type="component" value="Unassembled WGS sequence"/>
</dbReference>
<accession>A0A0A2L9H5</accession>
<feature type="region of interest" description="Disordered" evidence="1">
    <location>
        <begin position="1"/>
        <end position="28"/>
    </location>
</feature>
<dbReference type="InterPro" id="IPR046670">
    <property type="entry name" value="DUF6540"/>
</dbReference>
<keyword evidence="3" id="KW-1185">Reference proteome</keyword>
<comment type="caution">
    <text evidence="2">The sequence shown here is derived from an EMBL/GenBank/DDBJ whole genome shotgun (WGS) entry which is preliminary data.</text>
</comment>
<name>A0A0A2L9H5_PENIT</name>
<reference evidence="2 3" key="1">
    <citation type="journal article" date="2015" name="Mol. Plant Microbe Interact.">
        <title>Genome, transcriptome, and functional analyses of Penicillium expansum provide new insights into secondary metabolism and pathogenicity.</title>
        <authorList>
            <person name="Ballester A.R."/>
            <person name="Marcet-Houben M."/>
            <person name="Levin E."/>
            <person name="Sela N."/>
            <person name="Selma-Lazaro C."/>
            <person name="Carmona L."/>
            <person name="Wisniewski M."/>
            <person name="Droby S."/>
            <person name="Gonzalez-Candelas L."/>
            <person name="Gabaldon T."/>
        </authorList>
    </citation>
    <scope>NUCLEOTIDE SEQUENCE [LARGE SCALE GENOMIC DNA]</scope>
    <source>
        <strain evidence="2 3">PHI-1</strain>
    </source>
</reference>
<protein>
    <submittedName>
        <fullName evidence="2">Uncharacterized protein</fullName>
    </submittedName>
</protein>
<dbReference type="EMBL" id="JQGA01000240">
    <property type="protein sequence ID" value="KGO76609.1"/>
    <property type="molecule type" value="Genomic_DNA"/>
</dbReference>
<dbReference type="HOGENOM" id="CLU_1272677_0_0_1"/>
<evidence type="ECO:0000313" key="2">
    <source>
        <dbReference type="EMBL" id="KGO76609.1"/>
    </source>
</evidence>
<organism evidence="2 3">
    <name type="scientific">Penicillium italicum</name>
    <name type="common">Blue mold</name>
    <dbReference type="NCBI Taxonomy" id="40296"/>
    <lineage>
        <taxon>Eukaryota</taxon>
        <taxon>Fungi</taxon>
        <taxon>Dikarya</taxon>
        <taxon>Ascomycota</taxon>
        <taxon>Pezizomycotina</taxon>
        <taxon>Eurotiomycetes</taxon>
        <taxon>Eurotiomycetidae</taxon>
        <taxon>Eurotiales</taxon>
        <taxon>Aspergillaceae</taxon>
        <taxon>Penicillium</taxon>
    </lineage>
</organism>